<feature type="chain" id="PRO_5046135407" evidence="3">
    <location>
        <begin position="24"/>
        <end position="461"/>
    </location>
</feature>
<dbReference type="PROSITE" id="PS51257">
    <property type="entry name" value="PROKAR_LIPOPROTEIN"/>
    <property type="match status" value="1"/>
</dbReference>
<reference evidence="4 5" key="1">
    <citation type="journal article" date="2023" name="Environ Microbiome">
        <title>A coral-associated actinobacterium mitigates coral bleaching under heat stress.</title>
        <authorList>
            <person name="Li J."/>
            <person name="Zou Y."/>
            <person name="Li Q."/>
            <person name="Zhang J."/>
            <person name="Bourne D.G."/>
            <person name="Lyu Y."/>
            <person name="Liu C."/>
            <person name="Zhang S."/>
        </authorList>
    </citation>
    <scope>NUCLEOTIDE SEQUENCE [LARGE SCALE GENOMIC DNA]</scope>
    <source>
        <strain evidence="4 5">SCSIO 13291</strain>
    </source>
</reference>
<dbReference type="Proteomes" id="UP001434337">
    <property type="component" value="Chromosome"/>
</dbReference>
<evidence type="ECO:0000256" key="3">
    <source>
        <dbReference type="SAM" id="SignalP"/>
    </source>
</evidence>
<keyword evidence="2" id="KW-0813">Transport</keyword>
<protein>
    <submittedName>
        <fullName evidence="4">ABC transporter substrate-binding protein</fullName>
    </submittedName>
</protein>
<sequence length="461" mass="49241">MSKKMTRAFAVALSAGALLTASACSSGGTATAPTTPTQEVDCSAFETYGDLNGTTVTVYTSIASDAEAQPHIDAFKPFEECTGATVEYEGSREFEAQLPVRVAAGNAPDLAYFPQPGLLQTIVNGNPDAVVPVGEAAAANVDQYYNEAWKMYGTVNDTFYGIPIGANAKSFVWYSPSAFADAGYEVPTTWQELMDLSQQIVTDNPDGSVKPWCAGIESGDATGWPATDWVEDMMLRVGTPEQYDQWVTHEIPFNDPVVVEAIDQAGSILKNADYVNGGFGDVRSIAATPFTDAGFPIVDGTCFMHRQASFYQANWQEAGGDITVGEDGDVWAFALPAETTDSVPMLVGGEFAMAFRDAPEVAALQAYLTSPEWSNVKAQTTPNGGWLSANTELDPSNLAMPIDRLSYELITDPNAVVRFDGSDLMPSAVGAGSFWKEMTDWIALDKSSQDAANAIEASWPA</sequence>
<dbReference type="PANTHER" id="PTHR43649:SF29">
    <property type="entry name" value="OSMOPROTECTIVE COMPOUNDS-BINDING PROTEIN GGTB"/>
    <property type="match status" value="1"/>
</dbReference>
<feature type="signal peptide" evidence="3">
    <location>
        <begin position="1"/>
        <end position="23"/>
    </location>
</feature>
<proteinExistence type="inferred from homology"/>
<dbReference type="PANTHER" id="PTHR43649">
    <property type="entry name" value="ARABINOSE-BINDING PROTEIN-RELATED"/>
    <property type="match status" value="1"/>
</dbReference>
<keyword evidence="5" id="KW-1185">Reference proteome</keyword>
<evidence type="ECO:0000256" key="1">
    <source>
        <dbReference type="ARBA" id="ARBA00008520"/>
    </source>
</evidence>
<gene>
    <name evidence="4" type="ORF">PCC79_11300</name>
</gene>
<dbReference type="Gene3D" id="3.40.190.10">
    <property type="entry name" value="Periplasmic binding protein-like II"/>
    <property type="match status" value="2"/>
</dbReference>
<evidence type="ECO:0000313" key="5">
    <source>
        <dbReference type="Proteomes" id="UP001434337"/>
    </source>
</evidence>
<comment type="similarity">
    <text evidence="1">Belongs to the bacterial solute-binding protein 1 family.</text>
</comment>
<accession>A0ABZ3C6N9</accession>
<dbReference type="InterPro" id="IPR050490">
    <property type="entry name" value="Bact_solute-bd_prot1"/>
</dbReference>
<name>A0ABZ3C6N9_9ACTN</name>
<dbReference type="RefSeq" id="WP_232549499.1">
    <property type="nucleotide sequence ID" value="NZ_CP115965.1"/>
</dbReference>
<organism evidence="4 5">
    <name type="scientific">Propioniciclava soli</name>
    <dbReference type="NCBI Taxonomy" id="2775081"/>
    <lineage>
        <taxon>Bacteria</taxon>
        <taxon>Bacillati</taxon>
        <taxon>Actinomycetota</taxon>
        <taxon>Actinomycetes</taxon>
        <taxon>Propionibacteriales</taxon>
        <taxon>Propionibacteriaceae</taxon>
        <taxon>Propioniciclava</taxon>
    </lineage>
</organism>
<dbReference type="SUPFAM" id="SSF53850">
    <property type="entry name" value="Periplasmic binding protein-like II"/>
    <property type="match status" value="1"/>
</dbReference>
<keyword evidence="3" id="KW-0732">Signal</keyword>
<evidence type="ECO:0000313" key="4">
    <source>
        <dbReference type="EMBL" id="WZW97487.1"/>
    </source>
</evidence>
<dbReference type="EMBL" id="CP115965">
    <property type="protein sequence ID" value="WZW97487.1"/>
    <property type="molecule type" value="Genomic_DNA"/>
</dbReference>
<evidence type="ECO:0000256" key="2">
    <source>
        <dbReference type="ARBA" id="ARBA00022448"/>
    </source>
</evidence>